<evidence type="ECO:0000313" key="3">
    <source>
        <dbReference type="EMBL" id="KAF5582240.1"/>
    </source>
</evidence>
<evidence type="ECO:0000256" key="2">
    <source>
        <dbReference type="SAM" id="MobiDB-lite"/>
    </source>
</evidence>
<sequence>MSAPQVIVVEVAASLNEHYEHLSLEEKIDRADSKIEGLRGEMSSLNQEIRELDRKTRKLEKSNDKFEDALFRLEWASRKAILSGFETLKQGEKTLLENEKQLLEMDRKSLELRKELREWEVYREGLKTSQEEVRFDEWMRREEGLPYEDWKKTFDNSQFKKPSRATRDEHKQRSWKPEKDLSRAKENIHDLRKEIKKTE</sequence>
<dbReference type="EMBL" id="JAAOAS010000271">
    <property type="protein sequence ID" value="KAF5582240.1"/>
    <property type="molecule type" value="Genomic_DNA"/>
</dbReference>
<protein>
    <submittedName>
        <fullName evidence="3">Uncharacterized protein</fullName>
    </submittedName>
</protein>
<feature type="region of interest" description="Disordered" evidence="2">
    <location>
        <begin position="156"/>
        <end position="199"/>
    </location>
</feature>
<name>A0A8H5KX52_9HYPO</name>
<accession>A0A8H5KX52</accession>
<dbReference type="Proteomes" id="UP000546213">
    <property type="component" value="Unassembled WGS sequence"/>
</dbReference>
<reference evidence="3 4" key="1">
    <citation type="submission" date="2020-05" db="EMBL/GenBank/DDBJ databases">
        <title>Identification and distribution of gene clusters putatively required for synthesis of sphingolipid metabolism inhibitors in phylogenetically diverse species of the filamentous fungus Fusarium.</title>
        <authorList>
            <person name="Kim H.-S."/>
            <person name="Busman M."/>
            <person name="Brown D.W."/>
            <person name="Divon H."/>
            <person name="Uhlig S."/>
            <person name="Proctor R.H."/>
        </authorList>
    </citation>
    <scope>NUCLEOTIDE SEQUENCE [LARGE SCALE GENOMIC DNA]</scope>
    <source>
        <strain evidence="3 4">NRRL 36939</strain>
    </source>
</reference>
<organism evidence="3 4">
    <name type="scientific">Fusarium pseudocircinatum</name>
    <dbReference type="NCBI Taxonomy" id="56676"/>
    <lineage>
        <taxon>Eukaryota</taxon>
        <taxon>Fungi</taxon>
        <taxon>Dikarya</taxon>
        <taxon>Ascomycota</taxon>
        <taxon>Pezizomycotina</taxon>
        <taxon>Sordariomycetes</taxon>
        <taxon>Hypocreomycetidae</taxon>
        <taxon>Hypocreales</taxon>
        <taxon>Nectriaceae</taxon>
        <taxon>Fusarium</taxon>
        <taxon>Fusarium fujikuroi species complex</taxon>
    </lineage>
</organism>
<gene>
    <name evidence="3" type="ORF">FPCIR_9672</name>
</gene>
<proteinExistence type="predicted"/>
<feature type="compositionally biased region" description="Basic and acidic residues" evidence="2">
    <location>
        <begin position="165"/>
        <end position="199"/>
    </location>
</feature>
<keyword evidence="4" id="KW-1185">Reference proteome</keyword>
<evidence type="ECO:0000256" key="1">
    <source>
        <dbReference type="SAM" id="Coils"/>
    </source>
</evidence>
<dbReference type="AlphaFoldDB" id="A0A8H5KX52"/>
<keyword evidence="1" id="KW-0175">Coiled coil</keyword>
<feature type="coiled-coil region" evidence="1">
    <location>
        <begin position="21"/>
        <end position="69"/>
    </location>
</feature>
<comment type="caution">
    <text evidence="3">The sequence shown here is derived from an EMBL/GenBank/DDBJ whole genome shotgun (WGS) entry which is preliminary data.</text>
</comment>
<dbReference type="OrthoDB" id="5080924at2759"/>
<evidence type="ECO:0000313" key="4">
    <source>
        <dbReference type="Proteomes" id="UP000546213"/>
    </source>
</evidence>
<dbReference type="Gene3D" id="1.20.5.340">
    <property type="match status" value="1"/>
</dbReference>